<protein>
    <submittedName>
        <fullName evidence="1">Uncharacterized protein</fullName>
    </submittedName>
</protein>
<gene>
    <name evidence="1" type="ORF">H5410_023447</name>
</gene>
<organism evidence="1 2">
    <name type="scientific">Solanum commersonii</name>
    <name type="common">Commerson's wild potato</name>
    <name type="synonym">Commerson's nightshade</name>
    <dbReference type="NCBI Taxonomy" id="4109"/>
    <lineage>
        <taxon>Eukaryota</taxon>
        <taxon>Viridiplantae</taxon>
        <taxon>Streptophyta</taxon>
        <taxon>Embryophyta</taxon>
        <taxon>Tracheophyta</taxon>
        <taxon>Spermatophyta</taxon>
        <taxon>Magnoliopsida</taxon>
        <taxon>eudicotyledons</taxon>
        <taxon>Gunneridae</taxon>
        <taxon>Pentapetalae</taxon>
        <taxon>asterids</taxon>
        <taxon>lamiids</taxon>
        <taxon>Solanales</taxon>
        <taxon>Solanaceae</taxon>
        <taxon>Solanoideae</taxon>
        <taxon>Solaneae</taxon>
        <taxon>Solanum</taxon>
    </lineage>
</organism>
<evidence type="ECO:0000313" key="2">
    <source>
        <dbReference type="Proteomes" id="UP000824120"/>
    </source>
</evidence>
<sequence length="176" mass="19652">MKNRYRTRASEAEHNILMNPFHILGLAGVKGGSIQCYACFLGNALKSRYVASENKKADMHTKRLARLSFEMILATGDRLNEHLWAIDGEPRHEEVQCKRMSSFWRPRAAYLYSLVGKNPSLQNNQSGLVASVLLLTIESGSSSFEAHFPAYLSILSTDLATFSYTKLGDLPGRHSS</sequence>
<dbReference type="EMBL" id="JACXVP010000004">
    <property type="protein sequence ID" value="KAG5612166.1"/>
    <property type="molecule type" value="Genomic_DNA"/>
</dbReference>
<comment type="caution">
    <text evidence="1">The sequence shown here is derived from an EMBL/GenBank/DDBJ whole genome shotgun (WGS) entry which is preliminary data.</text>
</comment>
<keyword evidence="2" id="KW-1185">Reference proteome</keyword>
<dbReference type="SUPFAM" id="SSF81483">
    <property type="entry name" value="Bacterial photosystem II reaction centre, L and M subunits"/>
    <property type="match status" value="1"/>
</dbReference>
<dbReference type="InterPro" id="IPR036854">
    <property type="entry name" value="Photo_II_D1/D2_sf"/>
</dbReference>
<dbReference type="GO" id="GO:0009772">
    <property type="term" value="P:photosynthetic electron transport in photosystem II"/>
    <property type="evidence" value="ECO:0007669"/>
    <property type="project" value="InterPro"/>
</dbReference>
<dbReference type="AlphaFoldDB" id="A0A9J5ZK23"/>
<dbReference type="Proteomes" id="UP000824120">
    <property type="component" value="Chromosome 4"/>
</dbReference>
<proteinExistence type="predicted"/>
<evidence type="ECO:0000313" key="1">
    <source>
        <dbReference type="EMBL" id="KAG5612166.1"/>
    </source>
</evidence>
<name>A0A9J5ZK23_SOLCO</name>
<reference evidence="1 2" key="1">
    <citation type="submission" date="2020-09" db="EMBL/GenBank/DDBJ databases">
        <title>De no assembly of potato wild relative species, Solanum commersonii.</title>
        <authorList>
            <person name="Cho K."/>
        </authorList>
    </citation>
    <scope>NUCLEOTIDE SEQUENCE [LARGE SCALE GENOMIC DNA]</scope>
    <source>
        <strain evidence="1">LZ3.2</strain>
        <tissue evidence="1">Leaf</tissue>
    </source>
</reference>
<accession>A0A9J5ZK23</accession>